<evidence type="ECO:0000313" key="14">
    <source>
        <dbReference type="EMBL" id="SFA77328.1"/>
    </source>
</evidence>
<accession>A0A1I0VM72</accession>
<comment type="catalytic activity">
    <reaction evidence="10">
        <text>ATP + H2O = ADP + phosphate + H(+)</text>
        <dbReference type="Rhea" id="RHEA:13065"/>
        <dbReference type="ChEBI" id="CHEBI:15377"/>
        <dbReference type="ChEBI" id="CHEBI:15378"/>
        <dbReference type="ChEBI" id="CHEBI:30616"/>
        <dbReference type="ChEBI" id="CHEBI:43474"/>
        <dbReference type="ChEBI" id="CHEBI:456216"/>
        <dbReference type="EC" id="5.6.2.4"/>
    </reaction>
</comment>
<keyword evidence="7" id="KW-0413">Isomerase</keyword>
<evidence type="ECO:0000313" key="15">
    <source>
        <dbReference type="Proteomes" id="UP000198838"/>
    </source>
</evidence>
<dbReference type="CDD" id="cd17932">
    <property type="entry name" value="DEXQc_UvrD"/>
    <property type="match status" value="1"/>
</dbReference>
<evidence type="ECO:0000256" key="7">
    <source>
        <dbReference type="ARBA" id="ARBA00023235"/>
    </source>
</evidence>
<dbReference type="GO" id="GO:0005524">
    <property type="term" value="F:ATP binding"/>
    <property type="evidence" value="ECO:0007669"/>
    <property type="project" value="UniProtKB-UniRule"/>
</dbReference>
<dbReference type="PANTHER" id="PTHR11070">
    <property type="entry name" value="UVRD / RECB / PCRA DNA HELICASE FAMILY MEMBER"/>
    <property type="match status" value="1"/>
</dbReference>
<proteinExistence type="inferred from homology"/>
<dbReference type="GO" id="GO:0000725">
    <property type="term" value="P:recombinational repair"/>
    <property type="evidence" value="ECO:0007669"/>
    <property type="project" value="TreeGrafter"/>
</dbReference>
<evidence type="ECO:0000256" key="9">
    <source>
        <dbReference type="ARBA" id="ARBA00034808"/>
    </source>
</evidence>
<keyword evidence="5 11" id="KW-0067">ATP-binding</keyword>
<dbReference type="Gene3D" id="3.40.50.300">
    <property type="entry name" value="P-loop containing nucleotide triphosphate hydrolases"/>
    <property type="match status" value="2"/>
</dbReference>
<dbReference type="GO" id="GO:0003677">
    <property type="term" value="F:DNA binding"/>
    <property type="evidence" value="ECO:0007669"/>
    <property type="project" value="UniProtKB-KW"/>
</dbReference>
<dbReference type="EMBL" id="FOJY01000002">
    <property type="protein sequence ID" value="SFA77328.1"/>
    <property type="molecule type" value="Genomic_DNA"/>
</dbReference>
<dbReference type="InterPro" id="IPR027417">
    <property type="entry name" value="P-loop_NTPase"/>
</dbReference>
<organism evidence="14 15">
    <name type="scientific">Acetitomaculum ruminis DSM 5522</name>
    <dbReference type="NCBI Taxonomy" id="1120918"/>
    <lineage>
        <taxon>Bacteria</taxon>
        <taxon>Bacillati</taxon>
        <taxon>Bacillota</taxon>
        <taxon>Clostridia</taxon>
        <taxon>Lachnospirales</taxon>
        <taxon>Lachnospiraceae</taxon>
        <taxon>Acetitomaculum</taxon>
    </lineage>
</organism>
<keyword evidence="2 11" id="KW-0547">Nucleotide-binding</keyword>
<dbReference type="SUPFAM" id="SSF52540">
    <property type="entry name" value="P-loop containing nucleoside triphosphate hydrolases"/>
    <property type="match status" value="1"/>
</dbReference>
<evidence type="ECO:0000256" key="6">
    <source>
        <dbReference type="ARBA" id="ARBA00023125"/>
    </source>
</evidence>
<name>A0A1I0VM72_9FIRM</name>
<dbReference type="InterPro" id="IPR014017">
    <property type="entry name" value="DNA_helicase_UvrD-like_C"/>
</dbReference>
<dbReference type="Proteomes" id="UP000198838">
    <property type="component" value="Unassembled WGS sequence"/>
</dbReference>
<evidence type="ECO:0000256" key="11">
    <source>
        <dbReference type="PROSITE-ProRule" id="PRU00560"/>
    </source>
</evidence>
<dbReference type="GO" id="GO:0033202">
    <property type="term" value="C:DNA helicase complex"/>
    <property type="evidence" value="ECO:0007669"/>
    <property type="project" value="TreeGrafter"/>
</dbReference>
<dbReference type="GO" id="GO:0005829">
    <property type="term" value="C:cytosol"/>
    <property type="evidence" value="ECO:0007669"/>
    <property type="project" value="TreeGrafter"/>
</dbReference>
<evidence type="ECO:0000256" key="5">
    <source>
        <dbReference type="ARBA" id="ARBA00022840"/>
    </source>
</evidence>
<dbReference type="InterPro" id="IPR013986">
    <property type="entry name" value="DExx_box_DNA_helicase_dom_sf"/>
</dbReference>
<dbReference type="RefSeq" id="WP_092870079.1">
    <property type="nucleotide sequence ID" value="NZ_FOJY01000002.1"/>
</dbReference>
<dbReference type="STRING" id="1120918.SAMN05216249_10282"/>
<dbReference type="Gene3D" id="1.10.10.160">
    <property type="match status" value="1"/>
</dbReference>
<keyword evidence="15" id="KW-1185">Reference proteome</keyword>
<comment type="similarity">
    <text evidence="1">Belongs to the helicase family. UvrD subfamily.</text>
</comment>
<feature type="domain" description="UvrD-like helicase ATP-binding" evidence="12">
    <location>
        <begin position="3"/>
        <end position="277"/>
    </location>
</feature>
<reference evidence="14 15" key="1">
    <citation type="submission" date="2016-10" db="EMBL/GenBank/DDBJ databases">
        <authorList>
            <person name="de Groot N.N."/>
        </authorList>
    </citation>
    <scope>NUCLEOTIDE SEQUENCE [LARGE SCALE GENOMIC DNA]</scope>
    <source>
        <strain evidence="14 15">DSM 5522</strain>
    </source>
</reference>
<keyword evidence="3 11" id="KW-0378">Hydrolase</keyword>
<comment type="catalytic activity">
    <reaction evidence="8">
        <text>Couples ATP hydrolysis with the unwinding of duplex DNA by translocating in the 3'-5' direction.</text>
        <dbReference type="EC" id="5.6.2.4"/>
    </reaction>
</comment>
<keyword evidence="6" id="KW-0238">DNA-binding</keyword>
<evidence type="ECO:0000256" key="2">
    <source>
        <dbReference type="ARBA" id="ARBA00022741"/>
    </source>
</evidence>
<dbReference type="PANTHER" id="PTHR11070:SF2">
    <property type="entry name" value="ATP-DEPENDENT DNA HELICASE SRS2"/>
    <property type="match status" value="1"/>
</dbReference>
<dbReference type="Pfam" id="PF13361">
    <property type="entry name" value="UvrD_C"/>
    <property type="match status" value="1"/>
</dbReference>
<evidence type="ECO:0000256" key="8">
    <source>
        <dbReference type="ARBA" id="ARBA00034617"/>
    </source>
</evidence>
<protein>
    <recommendedName>
        <fullName evidence="9">DNA 3'-5' helicase</fullName>
        <ecNumber evidence="9">5.6.2.4</ecNumber>
    </recommendedName>
</protein>
<dbReference type="InterPro" id="IPR000212">
    <property type="entry name" value="DNA_helicase_UvrD/REP"/>
</dbReference>
<dbReference type="OrthoDB" id="9810135at2"/>
<evidence type="ECO:0000256" key="4">
    <source>
        <dbReference type="ARBA" id="ARBA00022806"/>
    </source>
</evidence>
<dbReference type="PROSITE" id="PS51198">
    <property type="entry name" value="UVRD_HELICASE_ATP_BIND"/>
    <property type="match status" value="1"/>
</dbReference>
<sequence>MELEYNESQLEALQHHDGPCLCIAGPGSGKTATISGRIKNLIEQFGVNPSNILVITFTKAAAVQMKNRFEKLIGESLPVSFGTFHAIYFKILKYAYHYTAANIASEEVKRQLVKEIVNQMSFDTDDINDFISDVCSKISTVKNEQLDISNYYPEGMTIEEFRFIYGNYQKALRSRALIDFDDIMVFCYDLLSQRPDILKAWQNKYQYILVDEFQDINRLQFEILRLIAKGRENIFVVGDDDQSIYKFRGAHPGIMKSFLKYYPSSKQVILKINYRSTKSIVDASKNLIKNNKNRFKKDITPFNEIYDPVVTLNFKNQIEEALFIIKTINKNVSQGKKYSDHAVIFRTNNQAIMLISKAIEFNMPFIMKDMVANIYDHWIAKDIYTYFNMAYGSRRREDFLRVVSKPNRYISRKALDTPVIEFDDLRKMLSDKEWMLERVDKMECDLNMLKGMPPYAAIDYIYRGIGYLDYLKEYAKFRNIKEDELIDTAIEIQESAKDYKTLEEWYSYIKEYSEKLKKQYSVKKDSNEDLTEFVTMHGAKGLEYDTVFIIDANEGITPYKKALTPADLEEERRMFYVAMTRAKRKLYISSIKERYNKELEVSRYLGELLFDRENLKEGQEIIHKTYGKCTVKKVKNGKIYLRSKEKDLVLDLDFVISKGLIKFT</sequence>
<dbReference type="AlphaFoldDB" id="A0A1I0VM72"/>
<evidence type="ECO:0000256" key="3">
    <source>
        <dbReference type="ARBA" id="ARBA00022801"/>
    </source>
</evidence>
<dbReference type="EC" id="5.6.2.4" evidence="9"/>
<dbReference type="PROSITE" id="PS51217">
    <property type="entry name" value="UVRD_HELICASE_CTER"/>
    <property type="match status" value="1"/>
</dbReference>
<gene>
    <name evidence="14" type="ORF">SAMN05216249_10282</name>
</gene>
<evidence type="ECO:0000256" key="1">
    <source>
        <dbReference type="ARBA" id="ARBA00009922"/>
    </source>
</evidence>
<dbReference type="GO" id="GO:0016887">
    <property type="term" value="F:ATP hydrolysis activity"/>
    <property type="evidence" value="ECO:0007669"/>
    <property type="project" value="RHEA"/>
</dbReference>
<dbReference type="Pfam" id="PF00580">
    <property type="entry name" value="UvrD-helicase"/>
    <property type="match status" value="1"/>
</dbReference>
<evidence type="ECO:0000259" key="13">
    <source>
        <dbReference type="PROSITE" id="PS51217"/>
    </source>
</evidence>
<keyword evidence="4 11" id="KW-0347">Helicase</keyword>
<feature type="domain" description="UvrD-like helicase C-terminal" evidence="13">
    <location>
        <begin position="278"/>
        <end position="541"/>
    </location>
</feature>
<dbReference type="Gene3D" id="1.10.486.10">
    <property type="entry name" value="PCRA, domain 4"/>
    <property type="match status" value="1"/>
</dbReference>
<dbReference type="InterPro" id="IPR014016">
    <property type="entry name" value="UvrD-like_ATP-bd"/>
</dbReference>
<evidence type="ECO:0000259" key="12">
    <source>
        <dbReference type="PROSITE" id="PS51198"/>
    </source>
</evidence>
<dbReference type="GO" id="GO:0043138">
    <property type="term" value="F:3'-5' DNA helicase activity"/>
    <property type="evidence" value="ECO:0007669"/>
    <property type="project" value="UniProtKB-EC"/>
</dbReference>
<feature type="binding site" evidence="11">
    <location>
        <begin position="24"/>
        <end position="31"/>
    </location>
    <ligand>
        <name>ATP</name>
        <dbReference type="ChEBI" id="CHEBI:30616"/>
    </ligand>
</feature>
<evidence type="ECO:0000256" key="10">
    <source>
        <dbReference type="ARBA" id="ARBA00048988"/>
    </source>
</evidence>